<dbReference type="InterPro" id="IPR041427">
    <property type="entry name" value="AbiJ-NTD3"/>
</dbReference>
<organism evidence="3 4">
    <name type="scientific">Psychroserpens ponticola</name>
    <dbReference type="NCBI Taxonomy" id="2932268"/>
    <lineage>
        <taxon>Bacteria</taxon>
        <taxon>Pseudomonadati</taxon>
        <taxon>Bacteroidota</taxon>
        <taxon>Flavobacteriia</taxon>
        <taxon>Flavobacteriales</taxon>
        <taxon>Flavobacteriaceae</taxon>
        <taxon>Psychroserpens</taxon>
    </lineage>
</organism>
<evidence type="ECO:0000259" key="1">
    <source>
        <dbReference type="Pfam" id="PF13304"/>
    </source>
</evidence>
<dbReference type="PANTHER" id="PTHR43581">
    <property type="entry name" value="ATP/GTP PHOSPHATASE"/>
    <property type="match status" value="1"/>
</dbReference>
<dbReference type="CDD" id="cd00267">
    <property type="entry name" value="ABC_ATPase"/>
    <property type="match status" value="1"/>
</dbReference>
<proteinExistence type="predicted"/>
<evidence type="ECO:0000259" key="2">
    <source>
        <dbReference type="Pfam" id="PF18860"/>
    </source>
</evidence>
<feature type="domain" description="ATPase AAA-type core" evidence="1">
    <location>
        <begin position="445"/>
        <end position="553"/>
    </location>
</feature>
<dbReference type="InterPro" id="IPR003959">
    <property type="entry name" value="ATPase_AAA_core"/>
</dbReference>
<evidence type="ECO:0000313" key="3">
    <source>
        <dbReference type="EMBL" id="WCO00566.1"/>
    </source>
</evidence>
<reference evidence="3 4" key="1">
    <citation type="submission" date="2023-01" db="EMBL/GenBank/DDBJ databases">
        <title>Psychroserpens ponticola sp. nov., isolated from seawater.</title>
        <authorList>
            <person name="Kristyanto S."/>
            <person name="Jung J."/>
            <person name="Kim J.M."/>
            <person name="Jeon C.O."/>
        </authorList>
    </citation>
    <scope>NUCLEOTIDE SEQUENCE [LARGE SCALE GENOMIC DNA]</scope>
    <source>
        <strain evidence="3 4">MSW6</strain>
    </source>
</reference>
<keyword evidence="4" id="KW-1185">Reference proteome</keyword>
<dbReference type="Pfam" id="PF18860">
    <property type="entry name" value="AbiJ_NTD3"/>
    <property type="match status" value="1"/>
</dbReference>
<dbReference type="InterPro" id="IPR027417">
    <property type="entry name" value="P-loop_NTPase"/>
</dbReference>
<dbReference type="Proteomes" id="UP001202717">
    <property type="component" value="Chromosome"/>
</dbReference>
<dbReference type="PANTHER" id="PTHR43581:SF2">
    <property type="entry name" value="EXCINUCLEASE ATPASE SUBUNIT"/>
    <property type="match status" value="1"/>
</dbReference>
<dbReference type="EMBL" id="CP116221">
    <property type="protein sequence ID" value="WCO00566.1"/>
    <property type="molecule type" value="Genomic_DNA"/>
</dbReference>
<protein>
    <submittedName>
        <fullName evidence="3">AAA family ATPase</fullName>
    </submittedName>
</protein>
<sequence>MIKYTKQLKSKLFNLINKNPNAFNVKDDGDGWGNNGIINFLNNIWDLKGLPRVSNDDKWTSAYDDAVQHLVNNEDWTYEQTFIDYFKLLENDEGFTKFLETLVHPDFRNDLQEIELFVTLINVELASINYTLAVSDYKEDLPIYTLRESKQNDHVHILENEIPFVVGHHINEYPYFYLQINDWDDYGSETTFRLFYYKGIDDLEKIGDVKITNGESDKTREVIDKEFTSLKNSFCSLGQEDEYYENLKRIFNHKLPSILYALKDAAYFIEINDKFSSNSIYKYSLIRGDYAEQLSRSIRYVLEGRSLDDKYSFTYSFTPNYSSTPIEIDLKFNDTLEFSDRIFAVIGKNGAGKTQLITNLPLDISESKEESFEPHKPIFSKVIAVSYSVFDNFKKPNQKVDFNYVFCGLLNDDKSFPSKTEKNQKILEAYGKIKYHNRIEKWKQILSKFIDEDVLNDVFVINESHGNGDDNEFVINEGRFIINIDKLSSGQSIMLEIMTKIIANIRFDSLILFDEPETHLHPNAISQLISSIYELVESFDSYCLITTHSPIIIQNIFGKNVYVMEKDNNTPFLRKIGVESFGENLTVLTEDVFTNRDIDKHYKVILDKMIENYHNYEFIVKKIENENMPLSLNAKLYLKSKLL</sequence>
<name>A0ABY7RTX6_9FLAO</name>
<evidence type="ECO:0000313" key="4">
    <source>
        <dbReference type="Proteomes" id="UP001202717"/>
    </source>
</evidence>
<accession>A0ABY7RTX6</accession>
<dbReference type="Gene3D" id="3.40.50.300">
    <property type="entry name" value="P-loop containing nucleotide triphosphate hydrolases"/>
    <property type="match status" value="1"/>
</dbReference>
<feature type="domain" description="AbiJ-NTD3" evidence="2">
    <location>
        <begin position="8"/>
        <end position="152"/>
    </location>
</feature>
<dbReference type="SUPFAM" id="SSF52540">
    <property type="entry name" value="P-loop containing nucleoside triphosphate hydrolases"/>
    <property type="match status" value="1"/>
</dbReference>
<dbReference type="RefSeq" id="WP_249996511.1">
    <property type="nucleotide sequence ID" value="NZ_CP116221.1"/>
</dbReference>
<dbReference type="InterPro" id="IPR051396">
    <property type="entry name" value="Bact_Antivir_Def_Nuclease"/>
</dbReference>
<dbReference type="Pfam" id="PF13304">
    <property type="entry name" value="AAA_21"/>
    <property type="match status" value="1"/>
</dbReference>
<gene>
    <name evidence="3" type="ORF">MUN68_010850</name>
</gene>